<evidence type="ECO:0000256" key="4">
    <source>
        <dbReference type="ARBA" id="ARBA00023033"/>
    </source>
</evidence>
<dbReference type="Proteomes" id="UP001596098">
    <property type="component" value="Unassembled WGS sequence"/>
</dbReference>
<dbReference type="EMBL" id="JBHSQI010000008">
    <property type="protein sequence ID" value="MFC6154634.1"/>
    <property type="molecule type" value="Genomic_DNA"/>
</dbReference>
<evidence type="ECO:0000313" key="7">
    <source>
        <dbReference type="EMBL" id="MFC6154634.1"/>
    </source>
</evidence>
<evidence type="ECO:0000256" key="1">
    <source>
        <dbReference type="ARBA" id="ARBA00022630"/>
    </source>
</evidence>
<dbReference type="EC" id="1.14.-.-" evidence="7"/>
<dbReference type="PIRSF" id="PIRSF000337">
    <property type="entry name" value="NTA_MOA"/>
    <property type="match status" value="1"/>
</dbReference>
<dbReference type="InterPro" id="IPR036661">
    <property type="entry name" value="Luciferase-like_sf"/>
</dbReference>
<keyword evidence="1" id="KW-0285">Flavoprotein</keyword>
<dbReference type="InterPro" id="IPR011251">
    <property type="entry name" value="Luciferase-like_dom"/>
</dbReference>
<gene>
    <name evidence="7" type="ORF">ACFPWU_13275</name>
</gene>
<accession>A0ABW1R189</accession>
<dbReference type="PANTHER" id="PTHR30011">
    <property type="entry name" value="ALKANESULFONATE MONOOXYGENASE-RELATED"/>
    <property type="match status" value="1"/>
</dbReference>
<evidence type="ECO:0000256" key="5">
    <source>
        <dbReference type="ARBA" id="ARBA00033748"/>
    </source>
</evidence>
<evidence type="ECO:0000256" key="2">
    <source>
        <dbReference type="ARBA" id="ARBA00022643"/>
    </source>
</evidence>
<name>A0ABW1R189_9ACTN</name>
<dbReference type="NCBIfam" id="TIGR03860">
    <property type="entry name" value="FMN_nitrolo"/>
    <property type="match status" value="1"/>
</dbReference>
<comment type="caution">
    <text evidence="7">The sequence shown here is derived from an EMBL/GenBank/DDBJ whole genome shotgun (WGS) entry which is preliminary data.</text>
</comment>
<keyword evidence="2" id="KW-0288">FMN</keyword>
<dbReference type="Gene3D" id="3.20.20.30">
    <property type="entry name" value="Luciferase-like domain"/>
    <property type="match status" value="1"/>
</dbReference>
<comment type="similarity">
    <text evidence="5">Belongs to the NtaA/SnaA/DszA monooxygenase family.</text>
</comment>
<evidence type="ECO:0000256" key="3">
    <source>
        <dbReference type="ARBA" id="ARBA00023002"/>
    </source>
</evidence>
<reference evidence="8" key="1">
    <citation type="journal article" date="2019" name="Int. J. Syst. Evol. Microbiol.">
        <title>The Global Catalogue of Microorganisms (GCM) 10K type strain sequencing project: providing services to taxonomists for standard genome sequencing and annotation.</title>
        <authorList>
            <consortium name="The Broad Institute Genomics Platform"/>
            <consortium name="The Broad Institute Genome Sequencing Center for Infectious Disease"/>
            <person name="Wu L."/>
            <person name="Ma J."/>
        </authorList>
    </citation>
    <scope>NUCLEOTIDE SEQUENCE [LARGE SCALE GENOMIC DNA]</scope>
    <source>
        <strain evidence="8">DFY28</strain>
    </source>
</reference>
<dbReference type="InterPro" id="IPR051260">
    <property type="entry name" value="Diverse_substr_monoxygenases"/>
</dbReference>
<evidence type="ECO:0000313" key="8">
    <source>
        <dbReference type="Proteomes" id="UP001596098"/>
    </source>
</evidence>
<proteinExistence type="inferred from homology"/>
<dbReference type="RefSeq" id="WP_164878800.1">
    <property type="nucleotide sequence ID" value="NZ_CP034929.1"/>
</dbReference>
<feature type="domain" description="Luciferase-like" evidence="6">
    <location>
        <begin position="29"/>
        <end position="389"/>
    </location>
</feature>
<dbReference type="InterPro" id="IPR016215">
    <property type="entry name" value="NTA_MOA"/>
</dbReference>
<dbReference type="GO" id="GO:0004497">
    <property type="term" value="F:monooxygenase activity"/>
    <property type="evidence" value="ECO:0007669"/>
    <property type="project" value="UniProtKB-KW"/>
</dbReference>
<sequence>MFHLAYFMQGSSAQAWHSPWAGSIGKEWSKPDFHIDCARALERAKFDYVLYEDLYYVPDYWKGTTDIYVEQAISVPRLDTMVLTPVVAHATSHIGVVPTLPTFAFEPYLLARQVATLDLLSQGRGAWNVVTGTSDGAIRGFGKDQLLEPEERYKQAGEFVDVVKQLWNSWEPDAIVDDVENGVFADPSKVHVVDFEGEYYKSKGALVSGPTPQGTPVIAQAGASAGGLELAAKHADTIVGVAATVEGMKTYRDTVRSLMEKHGRNPDDCKILFLINPVVAATKAEVEAKLAEITEHAHANIERELADHAKRMGVDISGLPLDEPLTQELLDGLHTRGHISHLEKFVARANGRTLRQVAFDFWRFPIPPEVVGTFDEVADRLEEIVNEVGGDGFLISPHGVGTTRRYIMEITEGLVPVLQRRGLTRTEYSSTQLRENLLAF</sequence>
<dbReference type="SUPFAM" id="SSF51679">
    <property type="entry name" value="Bacterial luciferase-like"/>
    <property type="match status" value="1"/>
</dbReference>
<dbReference type="PANTHER" id="PTHR30011:SF16">
    <property type="entry name" value="C2H2 FINGER DOMAIN TRANSCRIPTION FACTOR (EUROFUNG)-RELATED"/>
    <property type="match status" value="1"/>
</dbReference>
<dbReference type="Pfam" id="PF00296">
    <property type="entry name" value="Bac_luciferase"/>
    <property type="match status" value="1"/>
</dbReference>
<protein>
    <submittedName>
        <fullName evidence="7">NtaA/DmoA family FMN-dependent monooxygenase</fullName>
        <ecNumber evidence="7">1.14.-.-</ecNumber>
    </submittedName>
</protein>
<evidence type="ECO:0000259" key="6">
    <source>
        <dbReference type="Pfam" id="PF00296"/>
    </source>
</evidence>
<keyword evidence="8" id="KW-1185">Reference proteome</keyword>
<keyword evidence="4 7" id="KW-0503">Monooxygenase</keyword>
<keyword evidence="3 7" id="KW-0560">Oxidoreductase</keyword>
<organism evidence="7 8">
    <name type="scientific">Nocardioides yefusunii</name>
    <dbReference type="NCBI Taxonomy" id="2500546"/>
    <lineage>
        <taxon>Bacteria</taxon>
        <taxon>Bacillati</taxon>
        <taxon>Actinomycetota</taxon>
        <taxon>Actinomycetes</taxon>
        <taxon>Propionibacteriales</taxon>
        <taxon>Nocardioidaceae</taxon>
        <taxon>Nocardioides</taxon>
    </lineage>
</organism>